<protein>
    <submittedName>
        <fullName evidence="2">Uncharacterized protein</fullName>
    </submittedName>
</protein>
<sequence>MKWINSTPASATNYTRFYYTNNDGSIVGSIVVSRNPGTHRIDWSTRQSNGTAETSGLAKSAVEKSAKMEAK</sequence>
<accession>A0A0F9GMC6</accession>
<feature type="compositionally biased region" description="Basic and acidic residues" evidence="1">
    <location>
        <begin position="61"/>
        <end position="71"/>
    </location>
</feature>
<proteinExistence type="predicted"/>
<dbReference type="EMBL" id="LAZR01017525">
    <property type="protein sequence ID" value="KKM00050.1"/>
    <property type="molecule type" value="Genomic_DNA"/>
</dbReference>
<evidence type="ECO:0000313" key="2">
    <source>
        <dbReference type="EMBL" id="KKM00050.1"/>
    </source>
</evidence>
<reference evidence="2" key="1">
    <citation type="journal article" date="2015" name="Nature">
        <title>Complex archaea that bridge the gap between prokaryotes and eukaryotes.</title>
        <authorList>
            <person name="Spang A."/>
            <person name="Saw J.H."/>
            <person name="Jorgensen S.L."/>
            <person name="Zaremba-Niedzwiedzka K."/>
            <person name="Martijn J."/>
            <person name="Lind A.E."/>
            <person name="van Eijk R."/>
            <person name="Schleper C."/>
            <person name="Guy L."/>
            <person name="Ettema T.J."/>
        </authorList>
    </citation>
    <scope>NUCLEOTIDE SEQUENCE</scope>
</reference>
<name>A0A0F9GMC6_9ZZZZ</name>
<evidence type="ECO:0000256" key="1">
    <source>
        <dbReference type="SAM" id="MobiDB-lite"/>
    </source>
</evidence>
<organism evidence="2">
    <name type="scientific">marine sediment metagenome</name>
    <dbReference type="NCBI Taxonomy" id="412755"/>
    <lineage>
        <taxon>unclassified sequences</taxon>
        <taxon>metagenomes</taxon>
        <taxon>ecological metagenomes</taxon>
    </lineage>
</organism>
<feature type="region of interest" description="Disordered" evidence="1">
    <location>
        <begin position="41"/>
        <end position="71"/>
    </location>
</feature>
<gene>
    <name evidence="2" type="ORF">LCGC14_1808320</name>
</gene>
<feature type="compositionally biased region" description="Polar residues" evidence="1">
    <location>
        <begin position="44"/>
        <end position="54"/>
    </location>
</feature>
<dbReference type="AlphaFoldDB" id="A0A0F9GMC6"/>
<comment type="caution">
    <text evidence="2">The sequence shown here is derived from an EMBL/GenBank/DDBJ whole genome shotgun (WGS) entry which is preliminary data.</text>
</comment>